<keyword evidence="1" id="KW-0472">Membrane</keyword>
<dbReference type="InterPro" id="IPR052710">
    <property type="entry name" value="CAAX_protease"/>
</dbReference>
<evidence type="ECO:0000313" key="3">
    <source>
        <dbReference type="EMBL" id="AIL97366.1"/>
    </source>
</evidence>
<keyword evidence="1" id="KW-1133">Transmembrane helix</keyword>
<dbReference type="Proteomes" id="UP000028939">
    <property type="component" value="Chromosome"/>
</dbReference>
<protein>
    <recommendedName>
        <fullName evidence="2">CAAX prenyl protease 2/Lysostaphin resistance protein A-like domain-containing protein</fullName>
    </recommendedName>
</protein>
<feature type="transmembrane region" description="Helical" evidence="1">
    <location>
        <begin position="21"/>
        <end position="44"/>
    </location>
</feature>
<keyword evidence="4" id="KW-1185">Reference proteome</keyword>
<name>A0A077HLX2_9CORY</name>
<dbReference type="GO" id="GO:0080120">
    <property type="term" value="P:CAAX-box protein maturation"/>
    <property type="evidence" value="ECO:0007669"/>
    <property type="project" value="UniProtKB-ARBA"/>
</dbReference>
<feature type="domain" description="CAAX prenyl protease 2/Lysostaphin resistance protein A-like" evidence="2">
    <location>
        <begin position="137"/>
        <end position="227"/>
    </location>
</feature>
<dbReference type="STRING" id="401472.CUREI_08750"/>
<evidence type="ECO:0000256" key="1">
    <source>
        <dbReference type="SAM" id="Phobius"/>
    </source>
</evidence>
<accession>A0A077HLX2</accession>
<dbReference type="GO" id="GO:0004175">
    <property type="term" value="F:endopeptidase activity"/>
    <property type="evidence" value="ECO:0007669"/>
    <property type="project" value="UniProtKB-ARBA"/>
</dbReference>
<gene>
    <name evidence="3" type="ORF">CUREI_08750</name>
</gene>
<evidence type="ECO:0000259" key="2">
    <source>
        <dbReference type="Pfam" id="PF02517"/>
    </source>
</evidence>
<dbReference type="EMBL" id="CP009215">
    <property type="protein sequence ID" value="AIL97366.1"/>
    <property type="molecule type" value="Genomic_DNA"/>
</dbReference>
<feature type="transmembrane region" description="Helical" evidence="1">
    <location>
        <begin position="64"/>
        <end position="85"/>
    </location>
</feature>
<feature type="transmembrane region" description="Helical" evidence="1">
    <location>
        <begin position="218"/>
        <end position="237"/>
    </location>
</feature>
<dbReference type="InterPro" id="IPR003675">
    <property type="entry name" value="Rce1/LyrA-like_dom"/>
</dbReference>
<keyword evidence="1" id="KW-0812">Transmembrane</keyword>
<reference evidence="3 4" key="1">
    <citation type="submission" date="2014-08" db="EMBL/GenBank/DDBJ databases">
        <title>Complete genome sequence of Corynebacterium ureicelerivorans DSM 45051, a lipophilic and urea-splitting isolate from a blood culture of a septicaemia patient.</title>
        <authorList>
            <person name="Tippelt A."/>
            <person name="Albersmeier A."/>
            <person name="Brinkrolf K."/>
            <person name="Ruckert C."/>
            <person name="Tauch A."/>
        </authorList>
    </citation>
    <scope>NUCLEOTIDE SEQUENCE [LARGE SCALE GENOMIC DNA]</scope>
    <source>
        <strain evidence="3 4">IMMIB RIV-2301</strain>
    </source>
</reference>
<feature type="transmembrane region" description="Helical" evidence="1">
    <location>
        <begin position="249"/>
        <end position="267"/>
    </location>
</feature>
<dbReference type="RefSeq" id="WP_038612734.1">
    <property type="nucleotide sequence ID" value="NZ_CP009215.1"/>
</dbReference>
<dbReference type="Pfam" id="PF02517">
    <property type="entry name" value="Rce1-like"/>
    <property type="match status" value="1"/>
</dbReference>
<dbReference type="OrthoDB" id="2680086at2"/>
<dbReference type="PANTHER" id="PTHR36435:SF1">
    <property type="entry name" value="CAAX AMINO TERMINAL PROTEASE FAMILY PROTEIN"/>
    <property type="match status" value="1"/>
</dbReference>
<dbReference type="AlphaFoldDB" id="A0A077HLX2"/>
<evidence type="ECO:0000313" key="4">
    <source>
        <dbReference type="Proteomes" id="UP000028939"/>
    </source>
</evidence>
<feature type="transmembrane region" description="Helical" evidence="1">
    <location>
        <begin position="106"/>
        <end position="126"/>
    </location>
</feature>
<feature type="transmembrane region" description="Helical" evidence="1">
    <location>
        <begin position="191"/>
        <end position="209"/>
    </location>
</feature>
<organism evidence="3 4">
    <name type="scientific">Corynebacterium ureicelerivorans</name>
    <dbReference type="NCBI Taxonomy" id="401472"/>
    <lineage>
        <taxon>Bacteria</taxon>
        <taxon>Bacillati</taxon>
        <taxon>Actinomycetota</taxon>
        <taxon>Actinomycetes</taxon>
        <taxon>Mycobacteriales</taxon>
        <taxon>Corynebacteriaceae</taxon>
        <taxon>Corynebacterium</taxon>
    </lineage>
</organism>
<proteinExistence type="predicted"/>
<dbReference type="HOGENOM" id="CLU_052492_0_1_11"/>
<dbReference type="KEGG" id="cuv:CUREI_08750"/>
<sequence length="292" mass="31510">MPYYRLGLAHRYRANAWWRPLIEFVALAVLATVLSVVIFIPLGFAAELSGVDMAENSADPLMPLIEVLAIAAILPAPFIAARIAGRNPRALISRALRWRWGVFARALGVVGAVYGVQVLIDVLTASPEPIFNPFRAKLLLALLIAVPLQSAAEEFVFRGALPQILGQWRWPAWLAYLVPGALFVASHVYNWVGLVDIAIFALCTSLLAWRTGGLEAPIVLHAVGNLMVFGYGALALSDPTETEILPADTIMSSLVTVGTTALLLWALRDVSPEREEVSTGQQKPLVPAGSTA</sequence>
<dbReference type="PANTHER" id="PTHR36435">
    <property type="entry name" value="SLR1288 PROTEIN"/>
    <property type="match status" value="1"/>
</dbReference>